<keyword evidence="7 13" id="KW-0851">Voltage-gated channel</keyword>
<evidence type="ECO:0000256" key="10">
    <source>
        <dbReference type="ARBA" id="ARBA00023065"/>
    </source>
</evidence>
<comment type="subcellular location">
    <subcellularLocation>
        <location evidence="1 13">Membrane</location>
        <topology evidence="1 13">Multi-pass membrane protein</topology>
    </subcellularLocation>
</comment>
<keyword evidence="5" id="KW-0812">Transmembrane</keyword>
<dbReference type="InterPro" id="IPR000595">
    <property type="entry name" value="cNMP-bd_dom"/>
</dbReference>
<evidence type="ECO:0000256" key="2">
    <source>
        <dbReference type="ARBA" id="ARBA00007929"/>
    </source>
</evidence>
<dbReference type="AlphaFoldDB" id="A0A6A2WY91"/>
<dbReference type="GO" id="GO:0005249">
    <property type="term" value="F:voltage-gated potassium channel activity"/>
    <property type="evidence" value="ECO:0007669"/>
    <property type="project" value="UniProtKB-UniRule"/>
</dbReference>
<dbReference type="Gene3D" id="1.25.40.20">
    <property type="entry name" value="Ankyrin repeat-containing domain"/>
    <property type="match status" value="1"/>
</dbReference>
<keyword evidence="9" id="KW-1133">Transmembrane helix</keyword>
<evidence type="ECO:0000256" key="3">
    <source>
        <dbReference type="ARBA" id="ARBA00022448"/>
    </source>
</evidence>
<dbReference type="InterPro" id="IPR045319">
    <property type="entry name" value="KAT/AKT"/>
</dbReference>
<dbReference type="Pfam" id="PF00027">
    <property type="entry name" value="cNMP_binding"/>
    <property type="match status" value="1"/>
</dbReference>
<dbReference type="PANTHER" id="PTHR45743">
    <property type="entry name" value="POTASSIUM CHANNEL AKT1"/>
    <property type="match status" value="1"/>
</dbReference>
<dbReference type="Gene3D" id="2.60.120.10">
    <property type="entry name" value="Jelly Rolls"/>
    <property type="match status" value="1"/>
</dbReference>
<keyword evidence="16" id="KW-1185">Reference proteome</keyword>
<keyword evidence="4 13" id="KW-0633">Potassium transport</keyword>
<dbReference type="EMBL" id="VEPZ02001787">
    <property type="protein sequence ID" value="KAE8654656.1"/>
    <property type="molecule type" value="Genomic_DNA"/>
</dbReference>
<keyword evidence="8 13" id="KW-0630">Potassium</keyword>
<sequence length="232" mass="26130">MLKVSKMKVEYFPPREDVFLQNEAPTDFYILVTVVVKLLVRKIGVDHVVGEAKVGDLCGEIGVLCYRPQLFTVRTERLCQVLRLNRTTFLNIDQANVGDGTIIMNNLLQEQHLKGMDDPILEEVLTETLNMLTHGQMDLPLNLCSAALGGDDLLLHQLLKKGHNANESDNNGRTPQVCEIQLLVLLRPQSSKDCAANLLNYSADPNCKDSEESVPLWEVIGKWWRIDERCSC</sequence>
<dbReference type="InterPro" id="IPR014710">
    <property type="entry name" value="RmlC-like_jellyroll"/>
</dbReference>
<reference evidence="15" key="1">
    <citation type="submission" date="2019-09" db="EMBL/GenBank/DDBJ databases">
        <title>Draft genome information of white flower Hibiscus syriacus.</title>
        <authorList>
            <person name="Kim Y.-M."/>
        </authorList>
    </citation>
    <scope>NUCLEOTIDE SEQUENCE [LARGE SCALE GENOMIC DNA]</scope>
    <source>
        <strain evidence="15">YM2019G1</strain>
    </source>
</reference>
<dbReference type="InterPro" id="IPR018490">
    <property type="entry name" value="cNMP-bd_dom_sf"/>
</dbReference>
<keyword evidence="10 13" id="KW-0406">Ion transport</keyword>
<evidence type="ECO:0000256" key="6">
    <source>
        <dbReference type="ARBA" id="ARBA00022826"/>
    </source>
</evidence>
<comment type="subunit">
    <text evidence="13">The potassium channel is composed of a homo- or heterotetrameric complex of pore-forming subunits.</text>
</comment>
<dbReference type="SUPFAM" id="SSF51206">
    <property type="entry name" value="cAMP-binding domain-like"/>
    <property type="match status" value="1"/>
</dbReference>
<evidence type="ECO:0000256" key="4">
    <source>
        <dbReference type="ARBA" id="ARBA00022538"/>
    </source>
</evidence>
<comment type="caution">
    <text evidence="15">The sequence shown here is derived from an EMBL/GenBank/DDBJ whole genome shotgun (WGS) entry which is preliminary data.</text>
</comment>
<dbReference type="SMART" id="SM00100">
    <property type="entry name" value="cNMP"/>
    <property type="match status" value="1"/>
</dbReference>
<dbReference type="InterPro" id="IPR036770">
    <property type="entry name" value="Ankyrin_rpt-contain_sf"/>
</dbReference>
<accession>A0A6A2WY91</accession>
<evidence type="ECO:0000256" key="1">
    <source>
        <dbReference type="ARBA" id="ARBA00004141"/>
    </source>
</evidence>
<evidence type="ECO:0000256" key="12">
    <source>
        <dbReference type="ARBA" id="ARBA00023303"/>
    </source>
</evidence>
<dbReference type="GO" id="GO:0034702">
    <property type="term" value="C:monoatomic ion channel complex"/>
    <property type="evidence" value="ECO:0007669"/>
    <property type="project" value="UniProtKB-KW"/>
</dbReference>
<evidence type="ECO:0000256" key="7">
    <source>
        <dbReference type="ARBA" id="ARBA00022882"/>
    </source>
</evidence>
<evidence type="ECO:0000256" key="9">
    <source>
        <dbReference type="ARBA" id="ARBA00022989"/>
    </source>
</evidence>
<gene>
    <name evidence="15" type="ORF">F3Y22_tig00117048pilonHSYRG01394</name>
</gene>
<keyword evidence="11" id="KW-0472">Membrane</keyword>
<proteinExistence type="inferred from homology"/>
<comment type="similarity">
    <text evidence="2 13">Belongs to the potassium channel family. Plant (TC 1.A.1.4) subfamily.</text>
</comment>
<name>A0A6A2WY91_HIBSY</name>
<comment type="domain">
    <text evidence="13">The segment S4 is probably the voltage-sensor and is characterized by a series of positively charged amino acids. The pore-forming region H5 is enclosed by the transmembrane segments S5 and S6 in the Shaker-type (1P/6TM) and contains the GYGD signature motif which seems to be involved in potassium selectivity.</text>
</comment>
<dbReference type="CDD" id="cd00038">
    <property type="entry name" value="CAP_ED"/>
    <property type="match status" value="1"/>
</dbReference>
<dbReference type="FunFam" id="2.60.120.10:FF:000074">
    <property type="entry name" value="Potassium channel KAT2"/>
    <property type="match status" value="1"/>
</dbReference>
<organism evidence="15 16">
    <name type="scientific">Hibiscus syriacus</name>
    <name type="common">Rose of Sharon</name>
    <dbReference type="NCBI Taxonomy" id="106335"/>
    <lineage>
        <taxon>Eukaryota</taxon>
        <taxon>Viridiplantae</taxon>
        <taxon>Streptophyta</taxon>
        <taxon>Embryophyta</taxon>
        <taxon>Tracheophyta</taxon>
        <taxon>Spermatophyta</taxon>
        <taxon>Magnoliopsida</taxon>
        <taxon>eudicotyledons</taxon>
        <taxon>Gunneridae</taxon>
        <taxon>Pentapetalae</taxon>
        <taxon>rosids</taxon>
        <taxon>malvids</taxon>
        <taxon>Malvales</taxon>
        <taxon>Malvaceae</taxon>
        <taxon>Malvoideae</taxon>
        <taxon>Hibiscus</taxon>
    </lineage>
</organism>
<dbReference type="SUPFAM" id="SSF48403">
    <property type="entry name" value="Ankyrin repeat"/>
    <property type="match status" value="1"/>
</dbReference>
<protein>
    <recommendedName>
        <fullName evidence="13">Potassium channel</fullName>
    </recommendedName>
</protein>
<evidence type="ECO:0000313" key="15">
    <source>
        <dbReference type="EMBL" id="KAE8654656.1"/>
    </source>
</evidence>
<keyword evidence="6 13" id="KW-0631">Potassium channel</keyword>
<evidence type="ECO:0000256" key="8">
    <source>
        <dbReference type="ARBA" id="ARBA00022958"/>
    </source>
</evidence>
<evidence type="ECO:0000256" key="5">
    <source>
        <dbReference type="ARBA" id="ARBA00022692"/>
    </source>
</evidence>
<evidence type="ECO:0000313" key="16">
    <source>
        <dbReference type="Proteomes" id="UP000436088"/>
    </source>
</evidence>
<dbReference type="PROSITE" id="PS50042">
    <property type="entry name" value="CNMP_BINDING_3"/>
    <property type="match status" value="1"/>
</dbReference>
<keyword evidence="12 13" id="KW-0407">Ion channel</keyword>
<dbReference type="PANTHER" id="PTHR45743:SF2">
    <property type="entry name" value="POTASSIUM CHANNEL AKT1"/>
    <property type="match status" value="1"/>
</dbReference>
<feature type="domain" description="Cyclic nucleotide-binding" evidence="14">
    <location>
        <begin position="4"/>
        <end position="92"/>
    </location>
</feature>
<evidence type="ECO:0000256" key="11">
    <source>
        <dbReference type="ARBA" id="ARBA00023136"/>
    </source>
</evidence>
<evidence type="ECO:0000256" key="13">
    <source>
        <dbReference type="RuleBase" id="RU369015"/>
    </source>
</evidence>
<evidence type="ECO:0000259" key="14">
    <source>
        <dbReference type="PROSITE" id="PS50042"/>
    </source>
</evidence>
<keyword evidence="3 13" id="KW-0813">Transport</keyword>
<dbReference type="Proteomes" id="UP000436088">
    <property type="component" value="Unassembled WGS sequence"/>
</dbReference>
<comment type="function">
    <text evidence="13">Potassium channel.</text>
</comment>